<organism evidence="1 2">
    <name type="scientific">Eiseniibacteriota bacterium</name>
    <dbReference type="NCBI Taxonomy" id="2212470"/>
    <lineage>
        <taxon>Bacteria</taxon>
        <taxon>Candidatus Eiseniibacteriota</taxon>
    </lineage>
</organism>
<dbReference type="EMBL" id="JABDJR010000383">
    <property type="protein sequence ID" value="NNF07016.1"/>
    <property type="molecule type" value="Genomic_DNA"/>
</dbReference>
<comment type="caution">
    <text evidence="1">The sequence shown here is derived from an EMBL/GenBank/DDBJ whole genome shotgun (WGS) entry which is preliminary data.</text>
</comment>
<gene>
    <name evidence="1" type="ORF">HKN21_09670</name>
</gene>
<evidence type="ECO:0000313" key="2">
    <source>
        <dbReference type="Proteomes" id="UP000547674"/>
    </source>
</evidence>
<sequence>MMALGLGMMGTSVAYSSSVTAQNIADLLELSEHVITGDVISVTDGIDANNVPYTEVTVNVKEVIRGDNIGATYTFRQFGLLEPRDMGNGITNVNVIPDGWSTYASGEKVMLFMYQAASITGLRTTVGLNQGKFHQVDGGYINAAGNGTLFRGVDIQAGLLTPAEEKMIQGAGKVKADVFEGFVRKAVGDKWIETRRLTNEK</sequence>
<dbReference type="AlphaFoldDB" id="A0A7Y2E8B9"/>
<protein>
    <submittedName>
        <fullName evidence="1">Uncharacterized protein</fullName>
    </submittedName>
</protein>
<evidence type="ECO:0000313" key="1">
    <source>
        <dbReference type="EMBL" id="NNF07016.1"/>
    </source>
</evidence>
<proteinExistence type="predicted"/>
<name>A0A7Y2E8B9_UNCEI</name>
<dbReference type="Proteomes" id="UP000547674">
    <property type="component" value="Unassembled WGS sequence"/>
</dbReference>
<accession>A0A7Y2E8B9</accession>
<reference evidence="1 2" key="1">
    <citation type="submission" date="2020-03" db="EMBL/GenBank/DDBJ databases">
        <title>Metabolic flexibility allows generalist bacteria to become dominant in a frequently disturbed ecosystem.</title>
        <authorList>
            <person name="Chen Y.-J."/>
            <person name="Leung P.M."/>
            <person name="Bay S.K."/>
            <person name="Hugenholtz P."/>
            <person name="Kessler A.J."/>
            <person name="Shelley G."/>
            <person name="Waite D.W."/>
            <person name="Cook P.L."/>
            <person name="Greening C."/>
        </authorList>
    </citation>
    <scope>NUCLEOTIDE SEQUENCE [LARGE SCALE GENOMIC DNA]</scope>
    <source>
        <strain evidence="1">SS_bin_28</strain>
    </source>
</reference>